<evidence type="ECO:0000256" key="1">
    <source>
        <dbReference type="SAM" id="MobiDB-lite"/>
    </source>
</evidence>
<sequence>MQGAHGPDSGTDSSLTAVSQLPPSEKMSQPTLAQPQSFSVGQPQPPPPPLGSAAAVPGSRDRATADDGSLAAKPAPGNGAGRTDFAADECNPDAAGYAPAYAAGPSCRHFCDAAAPAVRYLQQHVAGLQPPSPAQPSSTGAGASPATAASLPVGTGQNASSVSTQLLGASSQPNEAADRPRRVSRLECVLQAGMAPVLVRCQPYLFQTCLQPCPLQATLGRP</sequence>
<gene>
    <name evidence="2" type="ORF">P7K49_031752</name>
</gene>
<evidence type="ECO:0000313" key="2">
    <source>
        <dbReference type="EMBL" id="KAK2090496.1"/>
    </source>
</evidence>
<dbReference type="EMBL" id="JASSZA010000017">
    <property type="protein sequence ID" value="KAK2090496.1"/>
    <property type="molecule type" value="Genomic_DNA"/>
</dbReference>
<keyword evidence="3" id="KW-1185">Reference proteome</keyword>
<comment type="caution">
    <text evidence="2">The sequence shown here is derived from an EMBL/GenBank/DDBJ whole genome shotgun (WGS) entry which is preliminary data.</text>
</comment>
<organism evidence="2 3">
    <name type="scientific">Saguinus oedipus</name>
    <name type="common">Cotton-top tamarin</name>
    <name type="synonym">Oedipomidas oedipus</name>
    <dbReference type="NCBI Taxonomy" id="9490"/>
    <lineage>
        <taxon>Eukaryota</taxon>
        <taxon>Metazoa</taxon>
        <taxon>Chordata</taxon>
        <taxon>Craniata</taxon>
        <taxon>Vertebrata</taxon>
        <taxon>Euteleostomi</taxon>
        <taxon>Mammalia</taxon>
        <taxon>Eutheria</taxon>
        <taxon>Euarchontoglires</taxon>
        <taxon>Primates</taxon>
        <taxon>Haplorrhini</taxon>
        <taxon>Platyrrhini</taxon>
        <taxon>Cebidae</taxon>
        <taxon>Callitrichinae</taxon>
        <taxon>Saguinus</taxon>
    </lineage>
</organism>
<dbReference type="PANTHER" id="PTHR46894:SF1">
    <property type="entry name" value="TSC22 DOMAIN FAMILY PROTEIN 2"/>
    <property type="match status" value="1"/>
</dbReference>
<protein>
    <submittedName>
        <fullName evidence="2">Uncharacterized protein</fullName>
    </submittedName>
</protein>
<dbReference type="InterPro" id="IPR053049">
    <property type="entry name" value="TSC22_domain_protein_2"/>
</dbReference>
<proteinExistence type="predicted"/>
<feature type="region of interest" description="Disordered" evidence="1">
    <location>
        <begin position="1"/>
        <end position="88"/>
    </location>
</feature>
<reference evidence="2 3" key="1">
    <citation type="submission" date="2023-05" db="EMBL/GenBank/DDBJ databases">
        <title>B98-5 Cell Line De Novo Hybrid Assembly: An Optical Mapping Approach.</title>
        <authorList>
            <person name="Kananen K."/>
            <person name="Auerbach J.A."/>
            <person name="Kautto E."/>
            <person name="Blachly J.S."/>
        </authorList>
    </citation>
    <scope>NUCLEOTIDE SEQUENCE [LARGE SCALE GENOMIC DNA]</scope>
    <source>
        <strain evidence="2">B95-8</strain>
        <tissue evidence="2">Cell line</tissue>
    </source>
</reference>
<feature type="compositionally biased region" description="Polar residues" evidence="1">
    <location>
        <begin position="10"/>
        <end position="33"/>
    </location>
</feature>
<name>A0ABQ9U0B5_SAGOE</name>
<feature type="region of interest" description="Disordered" evidence="1">
    <location>
        <begin position="127"/>
        <end position="160"/>
    </location>
</feature>
<dbReference type="Proteomes" id="UP001266305">
    <property type="component" value="Unassembled WGS sequence"/>
</dbReference>
<feature type="compositionally biased region" description="Low complexity" evidence="1">
    <location>
        <begin position="135"/>
        <end position="152"/>
    </location>
</feature>
<accession>A0ABQ9U0B5</accession>
<dbReference type="PANTHER" id="PTHR46894">
    <property type="entry name" value="TSC22 DOMAIN FAMILY PROTEIN 2"/>
    <property type="match status" value="1"/>
</dbReference>
<evidence type="ECO:0000313" key="3">
    <source>
        <dbReference type="Proteomes" id="UP001266305"/>
    </source>
</evidence>